<sequence length="822" mass="87656">MPACEASDGETINLSILSTQPFWHQLPNLASGKEPPIRWLGPLPCACVLQAVTALAGAHTGAFAPWWGASADMLYAARVPCVRAPADATVADLARGGGAADGQLHWAAVAVFAWDFKLANNPYLLLPPLREHARWAPARWSGVELADGARSPQQPHLLDEAAVGDTWVAALQRDVAADDAALASRTRAAASPPRREGVSAAVENLALPSAGWEPPTSLLAASECERGCSGAGWCVAPAAGATRADASPICECFSQIGAALDRALPGGERARMPHAPPADCAAGAAFAADGSEWAGAGAGAGAGRFGPDRWRRWHWSVHYDHLRTELPTCPNGCSAVGRCEYGFCACPLGRWGVDCGHSRERARAELAAVERGDAGGARPRIFVHNVPPAARRACSPWVLPEQLGDLLLRSAHSTALPETADFFWLYGCSLAGSLVVHALDWVRTRTPHWNRTAAVAAAAAATAARAPALRAEGAKRRHAPTPTHLIVAPSEHGWAEAWQAVWFGRGAHSALSPAHLRPGSAWWRQLAPDSAERLLGALQLEGAADTRFKREFPPCHICFQRGKDVMLPTFRRTNDYPTDGDCARLRTGLSPWSAAASAAAPDEAAAAAAVDAGRPVALFFAGAIQTKKDVQPSRYEPWRLWRNASGFRILQTERHPFVVDPSDGWSEHVDLYSELRGAQTCMVPMGKTGNYGQRMIPAALAGCIPVITKAAGSAHPLDESLPWPLFSLHVPHERAATLGPAIRALGPERRRAMQRELGCAWRRLLWTRLYGTCVGTERAHLGEADAFDTLMDALRRRAEGLPPAPSACDIRAPAAVADSPPS</sequence>
<dbReference type="GO" id="GO:0016757">
    <property type="term" value="F:glycosyltransferase activity"/>
    <property type="evidence" value="ECO:0007669"/>
    <property type="project" value="InterPro"/>
</dbReference>
<comment type="similarity">
    <text evidence="1">Belongs to the glycosyltransferase 47 family.</text>
</comment>
<dbReference type="InterPro" id="IPR004263">
    <property type="entry name" value="Exostosin"/>
</dbReference>
<dbReference type="InterPro" id="IPR040911">
    <property type="entry name" value="Exostosin_GT47"/>
</dbReference>
<dbReference type="PANTHER" id="PTHR11062:SF281">
    <property type="entry name" value="EXOSTOSIN-LIKE 2"/>
    <property type="match status" value="1"/>
</dbReference>
<gene>
    <name evidence="3" type="ORF">KFE25_014064</name>
</gene>
<dbReference type="Proteomes" id="UP000751190">
    <property type="component" value="Unassembled WGS sequence"/>
</dbReference>
<protein>
    <recommendedName>
        <fullName evidence="2">Exostosin GT47 domain-containing protein</fullName>
    </recommendedName>
</protein>
<accession>A0A8J5X6S7</accession>
<name>A0A8J5X6S7_DIALT</name>
<evidence type="ECO:0000313" key="3">
    <source>
        <dbReference type="EMBL" id="KAG8457335.1"/>
    </source>
</evidence>
<evidence type="ECO:0000259" key="2">
    <source>
        <dbReference type="Pfam" id="PF03016"/>
    </source>
</evidence>
<keyword evidence="4" id="KW-1185">Reference proteome</keyword>
<feature type="domain" description="Exostosin GT47" evidence="2">
    <location>
        <begin position="598"/>
        <end position="739"/>
    </location>
</feature>
<proteinExistence type="inferred from homology"/>
<dbReference type="PANTHER" id="PTHR11062">
    <property type="entry name" value="EXOSTOSIN HEPARAN SULFATE GLYCOSYLTRANSFERASE -RELATED"/>
    <property type="match status" value="1"/>
</dbReference>
<dbReference type="Pfam" id="PF03016">
    <property type="entry name" value="Exostosin_GT47"/>
    <property type="match status" value="1"/>
</dbReference>
<evidence type="ECO:0000256" key="1">
    <source>
        <dbReference type="ARBA" id="ARBA00010271"/>
    </source>
</evidence>
<dbReference type="OrthoDB" id="1924787at2759"/>
<dbReference type="AlphaFoldDB" id="A0A8J5X6S7"/>
<comment type="caution">
    <text evidence="3">The sequence shown here is derived from an EMBL/GenBank/DDBJ whole genome shotgun (WGS) entry which is preliminary data.</text>
</comment>
<organism evidence="3 4">
    <name type="scientific">Diacronema lutheri</name>
    <name type="common">Unicellular marine alga</name>
    <name type="synonym">Monochrysis lutheri</name>
    <dbReference type="NCBI Taxonomy" id="2081491"/>
    <lineage>
        <taxon>Eukaryota</taxon>
        <taxon>Haptista</taxon>
        <taxon>Haptophyta</taxon>
        <taxon>Pavlovophyceae</taxon>
        <taxon>Pavlovales</taxon>
        <taxon>Pavlovaceae</taxon>
        <taxon>Diacronema</taxon>
    </lineage>
</organism>
<reference evidence="3" key="1">
    <citation type="submission" date="2021-05" db="EMBL/GenBank/DDBJ databases">
        <title>The genome of the haptophyte Pavlova lutheri (Diacronema luteri, Pavlovales) - a model for lipid biosynthesis in eukaryotic algae.</title>
        <authorList>
            <person name="Hulatt C.J."/>
            <person name="Posewitz M.C."/>
        </authorList>
    </citation>
    <scope>NUCLEOTIDE SEQUENCE</scope>
    <source>
        <strain evidence="3">NIVA-4/92</strain>
    </source>
</reference>
<evidence type="ECO:0000313" key="4">
    <source>
        <dbReference type="Proteomes" id="UP000751190"/>
    </source>
</evidence>
<dbReference type="EMBL" id="JAGTXO010000073">
    <property type="protein sequence ID" value="KAG8457335.1"/>
    <property type="molecule type" value="Genomic_DNA"/>
</dbReference>